<organism evidence="4 5">
    <name type="scientific">Hymenobacter ginkgonis</name>
    <dbReference type="NCBI Taxonomy" id="2682976"/>
    <lineage>
        <taxon>Bacteria</taxon>
        <taxon>Pseudomonadati</taxon>
        <taxon>Bacteroidota</taxon>
        <taxon>Cytophagia</taxon>
        <taxon>Cytophagales</taxon>
        <taxon>Hymenobacteraceae</taxon>
        <taxon>Hymenobacter</taxon>
    </lineage>
</organism>
<dbReference type="PRINTS" id="PR00834">
    <property type="entry name" value="PROTEASES2C"/>
</dbReference>
<dbReference type="PANTHER" id="PTHR43343:SF3">
    <property type="entry name" value="PROTEASE DO-LIKE 8, CHLOROPLASTIC"/>
    <property type="match status" value="1"/>
</dbReference>
<sequence length="318" mass="33426">MDSYSQIVISAVATAKDSVVKIDVRKKDKQQKLVPAGSGSGFLFSTDGFVFTNSHVVHGAEDIRLTFADGTDYPATLVGEDPDSDLALLQTPATGHPAARLGDSSALQIGQLVIAIGNPYGFQHTVTSGVVSALGRTLRTETGRLIDNIVQTDAALNPGNSGGPLIDADGQVVGVNTATIRGAQGLCFAIGINTATAILPALLREGRVRRGYLGLSTQQVDLHPRVVGFHQLPTRQALFVVGVEAGSPAAKAGLREGDFVIAFADQPVASADDLFRLLTQEKIGAFQFLTVLRNQQKLELRITPIENGAARAHLAKAA</sequence>
<reference evidence="4 5" key="1">
    <citation type="submission" date="2019-12" db="EMBL/GenBank/DDBJ databases">
        <title>Hymenobacter sp. HMF4947 Genome sequencing and assembly.</title>
        <authorList>
            <person name="Kang H."/>
            <person name="Cha I."/>
            <person name="Kim H."/>
            <person name="Joh K."/>
        </authorList>
    </citation>
    <scope>NUCLEOTIDE SEQUENCE [LARGE SCALE GENOMIC DNA]</scope>
    <source>
        <strain evidence="4 5">HMF4947</strain>
    </source>
</reference>
<keyword evidence="1" id="KW-0645">Protease</keyword>
<dbReference type="AlphaFoldDB" id="A0A7K1TB94"/>
<dbReference type="Proteomes" id="UP000441336">
    <property type="component" value="Unassembled WGS sequence"/>
</dbReference>
<protein>
    <submittedName>
        <fullName evidence="4">PDZ domain-containing protein</fullName>
    </submittedName>
</protein>
<dbReference type="InterPro" id="IPR001940">
    <property type="entry name" value="Peptidase_S1C"/>
</dbReference>
<dbReference type="SMART" id="SM00228">
    <property type="entry name" value="PDZ"/>
    <property type="match status" value="1"/>
</dbReference>
<dbReference type="Gene3D" id="2.30.42.10">
    <property type="match status" value="1"/>
</dbReference>
<proteinExistence type="predicted"/>
<evidence type="ECO:0000313" key="5">
    <source>
        <dbReference type="Proteomes" id="UP000441336"/>
    </source>
</evidence>
<evidence type="ECO:0000256" key="2">
    <source>
        <dbReference type="ARBA" id="ARBA00022801"/>
    </source>
</evidence>
<dbReference type="EMBL" id="WQKZ01000001">
    <property type="protein sequence ID" value="MVN75676.1"/>
    <property type="molecule type" value="Genomic_DNA"/>
</dbReference>
<dbReference type="Gene3D" id="2.40.10.120">
    <property type="match status" value="1"/>
</dbReference>
<dbReference type="Pfam" id="PF13180">
    <property type="entry name" value="PDZ_2"/>
    <property type="match status" value="1"/>
</dbReference>
<dbReference type="InterPro" id="IPR036034">
    <property type="entry name" value="PDZ_sf"/>
</dbReference>
<dbReference type="CDD" id="cd06779">
    <property type="entry name" value="cpPDZ_Deg_HtrA-like"/>
    <property type="match status" value="1"/>
</dbReference>
<keyword evidence="2" id="KW-0378">Hydrolase</keyword>
<evidence type="ECO:0000313" key="4">
    <source>
        <dbReference type="EMBL" id="MVN75676.1"/>
    </source>
</evidence>
<dbReference type="GO" id="GO:0006508">
    <property type="term" value="P:proteolysis"/>
    <property type="evidence" value="ECO:0007669"/>
    <property type="project" value="UniProtKB-KW"/>
</dbReference>
<dbReference type="PANTHER" id="PTHR43343">
    <property type="entry name" value="PEPTIDASE S12"/>
    <property type="match status" value="1"/>
</dbReference>
<dbReference type="InterPro" id="IPR001478">
    <property type="entry name" value="PDZ"/>
</dbReference>
<evidence type="ECO:0000256" key="1">
    <source>
        <dbReference type="ARBA" id="ARBA00022670"/>
    </source>
</evidence>
<keyword evidence="5" id="KW-1185">Reference proteome</keyword>
<dbReference type="PROSITE" id="PS50106">
    <property type="entry name" value="PDZ"/>
    <property type="match status" value="1"/>
</dbReference>
<accession>A0A7K1TB94</accession>
<dbReference type="GO" id="GO:0004252">
    <property type="term" value="F:serine-type endopeptidase activity"/>
    <property type="evidence" value="ECO:0007669"/>
    <property type="project" value="InterPro"/>
</dbReference>
<evidence type="ECO:0000259" key="3">
    <source>
        <dbReference type="PROSITE" id="PS50106"/>
    </source>
</evidence>
<feature type="domain" description="PDZ" evidence="3">
    <location>
        <begin position="202"/>
        <end position="268"/>
    </location>
</feature>
<dbReference type="InterPro" id="IPR051201">
    <property type="entry name" value="Chloro_Bact_Ser_Proteases"/>
</dbReference>
<dbReference type="Pfam" id="PF13365">
    <property type="entry name" value="Trypsin_2"/>
    <property type="match status" value="1"/>
</dbReference>
<dbReference type="SUPFAM" id="SSF50494">
    <property type="entry name" value="Trypsin-like serine proteases"/>
    <property type="match status" value="1"/>
</dbReference>
<name>A0A7K1TB94_9BACT</name>
<dbReference type="SUPFAM" id="SSF50156">
    <property type="entry name" value="PDZ domain-like"/>
    <property type="match status" value="1"/>
</dbReference>
<gene>
    <name evidence="4" type="ORF">GO988_04985</name>
</gene>
<dbReference type="RefSeq" id="WP_157562396.1">
    <property type="nucleotide sequence ID" value="NZ_WQKZ01000001.1"/>
</dbReference>
<dbReference type="InterPro" id="IPR009003">
    <property type="entry name" value="Peptidase_S1_PA"/>
</dbReference>
<comment type="caution">
    <text evidence="4">The sequence shown here is derived from an EMBL/GenBank/DDBJ whole genome shotgun (WGS) entry which is preliminary data.</text>
</comment>